<evidence type="ECO:0000259" key="3">
    <source>
        <dbReference type="PROSITE" id="PS51123"/>
    </source>
</evidence>
<dbReference type="Pfam" id="PF00691">
    <property type="entry name" value="OmpA"/>
    <property type="match status" value="1"/>
</dbReference>
<feature type="compositionally biased region" description="Basic and acidic residues" evidence="2">
    <location>
        <begin position="155"/>
        <end position="177"/>
    </location>
</feature>
<evidence type="ECO:0000256" key="1">
    <source>
        <dbReference type="PROSITE-ProRule" id="PRU00473"/>
    </source>
</evidence>
<feature type="region of interest" description="Disordered" evidence="2">
    <location>
        <begin position="143"/>
        <end position="177"/>
    </location>
</feature>
<protein>
    <submittedName>
        <fullName evidence="4">OmpA family protein</fullName>
    </submittedName>
</protein>
<dbReference type="PANTHER" id="PTHR30329:SF21">
    <property type="entry name" value="LIPOPROTEIN YIAD-RELATED"/>
    <property type="match status" value="1"/>
</dbReference>
<dbReference type="SUPFAM" id="SSF103088">
    <property type="entry name" value="OmpA-like"/>
    <property type="match status" value="1"/>
</dbReference>
<name>A0A974WFN2_9BACT</name>
<dbReference type="GO" id="GO:0016020">
    <property type="term" value="C:membrane"/>
    <property type="evidence" value="ECO:0007669"/>
    <property type="project" value="UniProtKB-UniRule"/>
</dbReference>
<dbReference type="EMBL" id="CP070608">
    <property type="protein sequence ID" value="QSE97366.1"/>
    <property type="molecule type" value="Genomic_DNA"/>
</dbReference>
<dbReference type="InterPro" id="IPR050330">
    <property type="entry name" value="Bact_OuterMem_StrucFunc"/>
</dbReference>
<dbReference type="AlphaFoldDB" id="A0A974WFN2"/>
<dbReference type="PANTHER" id="PTHR30329">
    <property type="entry name" value="STATOR ELEMENT OF FLAGELLAR MOTOR COMPLEX"/>
    <property type="match status" value="1"/>
</dbReference>
<dbReference type="PROSITE" id="PS51123">
    <property type="entry name" value="OMPA_2"/>
    <property type="match status" value="1"/>
</dbReference>
<feature type="domain" description="OmpA-like" evidence="3">
    <location>
        <begin position="287"/>
        <end position="423"/>
    </location>
</feature>
<accession>A0A974WFN2</accession>
<dbReference type="KEGG" id="fuv:JR347_17555"/>
<proteinExistence type="predicted"/>
<sequence length="423" mass="48304">MRLLSLFLIVFTSLAQSLYSQTKDIPQGYAIVVGAYAKSQVELAVKFTKQVSNEGYDARFGLNERGSLIYVYVDHTESFKEAIAKMKEMRTKEGFGDSWVHVKTSEARLQLSPEEQKRAEETTQALKKEVVNPLGDLYAERFKNVEKDEPEEEEVPKKKKEEVTEKPKAEEESISEVEKEEIAVEKDDRLEVKFELTNSTDGSEVKGELQIIDTERSKLMDVVESGHHVHVDDPKNGSGQITVIVDVFGFRKVQKEFNYYDPINGTTNAEIDSTENGLVLNFDLVRYRKGDIITMYNVFYYKDAAVMRPESKYEVNSLLDMLQENKNMRIKIHGHVNGKHAGPIISVIDDQFFNLSNDNPKGFGSAKKLSKERAETIRDYLVSKGISEDRMEIKAWGGNRMLHDKHSTKAKQNVRVEIEILDE</sequence>
<dbReference type="Proteomes" id="UP000662783">
    <property type="component" value="Chromosome"/>
</dbReference>
<dbReference type="Gene3D" id="3.30.1330.60">
    <property type="entry name" value="OmpA-like domain"/>
    <property type="match status" value="1"/>
</dbReference>
<dbReference type="InterPro" id="IPR006665">
    <property type="entry name" value="OmpA-like"/>
</dbReference>
<evidence type="ECO:0000313" key="4">
    <source>
        <dbReference type="EMBL" id="QSE97366.1"/>
    </source>
</evidence>
<gene>
    <name evidence="4" type="ORF">JR347_17555</name>
</gene>
<reference evidence="4" key="1">
    <citation type="submission" date="2021-02" db="EMBL/GenBank/DDBJ databases">
        <title>Fulvivirga sp. S481 isolated from sea water.</title>
        <authorList>
            <person name="Bae S.S."/>
            <person name="Baek K."/>
        </authorList>
    </citation>
    <scope>NUCLEOTIDE SEQUENCE</scope>
    <source>
        <strain evidence="4">S481</strain>
    </source>
</reference>
<dbReference type="CDD" id="cd07185">
    <property type="entry name" value="OmpA_C-like"/>
    <property type="match status" value="1"/>
</dbReference>
<keyword evidence="5" id="KW-1185">Reference proteome</keyword>
<evidence type="ECO:0000313" key="5">
    <source>
        <dbReference type="Proteomes" id="UP000662783"/>
    </source>
</evidence>
<dbReference type="RefSeq" id="WP_205721877.1">
    <property type="nucleotide sequence ID" value="NZ_CP070608.1"/>
</dbReference>
<organism evidence="4 5">
    <name type="scientific">Fulvivirga lutea</name>
    <dbReference type="NCBI Taxonomy" id="2810512"/>
    <lineage>
        <taxon>Bacteria</taxon>
        <taxon>Pseudomonadati</taxon>
        <taxon>Bacteroidota</taxon>
        <taxon>Cytophagia</taxon>
        <taxon>Cytophagales</taxon>
        <taxon>Fulvivirgaceae</taxon>
        <taxon>Fulvivirga</taxon>
    </lineage>
</organism>
<evidence type="ECO:0000256" key="2">
    <source>
        <dbReference type="SAM" id="MobiDB-lite"/>
    </source>
</evidence>
<dbReference type="InterPro" id="IPR036737">
    <property type="entry name" value="OmpA-like_sf"/>
</dbReference>
<keyword evidence="1" id="KW-0472">Membrane</keyword>